<dbReference type="InterPro" id="IPR036875">
    <property type="entry name" value="Znf_CCHC_sf"/>
</dbReference>
<dbReference type="Gene3D" id="4.10.60.10">
    <property type="entry name" value="Zinc finger, CCHC-type"/>
    <property type="match status" value="1"/>
</dbReference>
<dbReference type="GO" id="GO:0003676">
    <property type="term" value="F:nucleic acid binding"/>
    <property type="evidence" value="ECO:0007669"/>
    <property type="project" value="InterPro"/>
</dbReference>
<sequence length="534" mass="60457">MSEIDTELEWFFNLASRVEAGEQRNNYLAHLGVLTEQIELIKMSKLSFDSAIRMLPEFAGLPSQDLNLFEKKCEFVFKHIEDAIVNDVLEALLCNLSGKALCITQHKTITNYKDLITVLRANFGNNFSETYLSKQLNSITQAKFEKVQDYAGRVELALYRLINEMTKDKSTTESKTISKVLTTQAQNIFVDGLYFQIRTVLRAMKLGSLEEMIKAALEEEQALENLKPKFDKPNTSTFSKPKCFNCEGYGHLSRECKKPKIKECRKLKYNNEQKSKISEGSSSSATIKTIGDIKNSSILMLKRGTNKEVISLNNNQIKIESSALMGKGYMFLIDTGADLNIIKLAAIKNNVPVEATSTTLIGINENSIKTLGIIKINLIIDKNNYFDTVFHVVDDKFPGSMTGILGIPFFSDNDVTLNLRKGEMIIDRQQNKENMISLPPRSNNVLTISEKITVLAIPKIMSDLNYDIVRSMLRYIFKGTDIKVKIYTDYKISDEVKKALIEKLHDLNSISSSLDDINKDIDYQITKQSVHEHV</sequence>
<keyword evidence="6" id="KW-1185">Reference proteome</keyword>
<proteinExistence type="predicted"/>
<dbReference type="EMBL" id="VYZN01000949">
    <property type="protein sequence ID" value="KAE9522571.1"/>
    <property type="molecule type" value="Genomic_DNA"/>
</dbReference>
<dbReference type="CDD" id="cd00303">
    <property type="entry name" value="retropepsin_like"/>
    <property type="match status" value="1"/>
</dbReference>
<dbReference type="Proteomes" id="UP000475862">
    <property type="component" value="Unassembled WGS sequence"/>
</dbReference>
<evidence type="ECO:0000256" key="1">
    <source>
        <dbReference type="ARBA" id="ARBA00022801"/>
    </source>
</evidence>
<protein>
    <recommendedName>
        <fullName evidence="7">CCHC-type domain-containing protein</fullName>
    </recommendedName>
</protein>
<dbReference type="Pfam" id="PF00077">
    <property type="entry name" value="RVP"/>
    <property type="match status" value="1"/>
</dbReference>
<dbReference type="GO" id="GO:0006508">
    <property type="term" value="P:proteolysis"/>
    <property type="evidence" value="ECO:0007669"/>
    <property type="project" value="InterPro"/>
</dbReference>
<feature type="domain" description="Peptidase A2" evidence="4">
    <location>
        <begin position="329"/>
        <end position="364"/>
    </location>
</feature>
<reference evidence="5 6" key="1">
    <citation type="submission" date="2019-08" db="EMBL/GenBank/DDBJ databases">
        <title>The genome of the soybean aphid Biotype 1, its phylome, world population structure and adaptation to the North American continent.</title>
        <authorList>
            <person name="Giordano R."/>
            <person name="Donthu R.K."/>
            <person name="Hernandez A.G."/>
            <person name="Wright C.L."/>
            <person name="Zimin A.V."/>
        </authorList>
    </citation>
    <scope>NUCLEOTIDE SEQUENCE [LARGE SCALE GENOMIC DNA]</scope>
    <source>
        <tissue evidence="5">Whole aphids</tissue>
    </source>
</reference>
<name>A0A6G0SY08_APHGL</name>
<dbReference type="InterPro" id="IPR018061">
    <property type="entry name" value="Retropepsins"/>
</dbReference>
<evidence type="ECO:0000259" key="3">
    <source>
        <dbReference type="PROSITE" id="PS50158"/>
    </source>
</evidence>
<dbReference type="AlphaFoldDB" id="A0A6G0SY08"/>
<feature type="domain" description="CCHC-type" evidence="3">
    <location>
        <begin position="242"/>
        <end position="258"/>
    </location>
</feature>
<keyword evidence="2" id="KW-0479">Metal-binding</keyword>
<dbReference type="OrthoDB" id="6625721at2759"/>
<evidence type="ECO:0000256" key="2">
    <source>
        <dbReference type="PROSITE-ProRule" id="PRU00047"/>
    </source>
</evidence>
<dbReference type="InterPro" id="IPR001995">
    <property type="entry name" value="Peptidase_A2_cat"/>
</dbReference>
<comment type="caution">
    <text evidence="5">The sequence shown here is derived from an EMBL/GenBank/DDBJ whole genome shotgun (WGS) entry which is preliminary data.</text>
</comment>
<dbReference type="PROSITE" id="PS50175">
    <property type="entry name" value="ASP_PROT_RETROV"/>
    <property type="match status" value="1"/>
</dbReference>
<dbReference type="SUPFAM" id="SSF50630">
    <property type="entry name" value="Acid proteases"/>
    <property type="match status" value="1"/>
</dbReference>
<organism evidence="5 6">
    <name type="scientific">Aphis glycines</name>
    <name type="common">Soybean aphid</name>
    <dbReference type="NCBI Taxonomy" id="307491"/>
    <lineage>
        <taxon>Eukaryota</taxon>
        <taxon>Metazoa</taxon>
        <taxon>Ecdysozoa</taxon>
        <taxon>Arthropoda</taxon>
        <taxon>Hexapoda</taxon>
        <taxon>Insecta</taxon>
        <taxon>Pterygota</taxon>
        <taxon>Neoptera</taxon>
        <taxon>Paraneoptera</taxon>
        <taxon>Hemiptera</taxon>
        <taxon>Sternorrhyncha</taxon>
        <taxon>Aphidomorpha</taxon>
        <taxon>Aphidoidea</taxon>
        <taxon>Aphididae</taxon>
        <taxon>Aphidini</taxon>
        <taxon>Aphis</taxon>
        <taxon>Aphis</taxon>
    </lineage>
</organism>
<dbReference type="GO" id="GO:0008270">
    <property type="term" value="F:zinc ion binding"/>
    <property type="evidence" value="ECO:0007669"/>
    <property type="project" value="UniProtKB-KW"/>
</dbReference>
<dbReference type="PROSITE" id="PS00141">
    <property type="entry name" value="ASP_PROTEASE"/>
    <property type="match status" value="1"/>
</dbReference>
<dbReference type="InterPro" id="IPR001878">
    <property type="entry name" value="Znf_CCHC"/>
</dbReference>
<evidence type="ECO:0000313" key="6">
    <source>
        <dbReference type="Proteomes" id="UP000475862"/>
    </source>
</evidence>
<keyword evidence="1" id="KW-0378">Hydrolase</keyword>
<accession>A0A6G0SY08</accession>
<dbReference type="GO" id="GO:0004190">
    <property type="term" value="F:aspartic-type endopeptidase activity"/>
    <property type="evidence" value="ECO:0007669"/>
    <property type="project" value="InterPro"/>
</dbReference>
<dbReference type="InterPro" id="IPR021109">
    <property type="entry name" value="Peptidase_aspartic_dom_sf"/>
</dbReference>
<dbReference type="PROSITE" id="PS50158">
    <property type="entry name" value="ZF_CCHC"/>
    <property type="match status" value="1"/>
</dbReference>
<dbReference type="Pfam" id="PF00098">
    <property type="entry name" value="zf-CCHC"/>
    <property type="match status" value="1"/>
</dbReference>
<keyword evidence="2" id="KW-0862">Zinc</keyword>
<dbReference type="Gene3D" id="2.40.70.10">
    <property type="entry name" value="Acid Proteases"/>
    <property type="match status" value="1"/>
</dbReference>
<evidence type="ECO:0000259" key="4">
    <source>
        <dbReference type="PROSITE" id="PS50175"/>
    </source>
</evidence>
<gene>
    <name evidence="5" type="ORF">AGLY_016993</name>
</gene>
<evidence type="ECO:0008006" key="7">
    <source>
        <dbReference type="Google" id="ProtNLM"/>
    </source>
</evidence>
<dbReference type="SMART" id="SM00343">
    <property type="entry name" value="ZnF_C2HC"/>
    <property type="match status" value="1"/>
</dbReference>
<dbReference type="InterPro" id="IPR001969">
    <property type="entry name" value="Aspartic_peptidase_AS"/>
</dbReference>
<keyword evidence="2" id="KW-0863">Zinc-finger</keyword>
<evidence type="ECO:0000313" key="5">
    <source>
        <dbReference type="EMBL" id="KAE9522571.1"/>
    </source>
</evidence>
<dbReference type="SUPFAM" id="SSF57756">
    <property type="entry name" value="Retrovirus zinc finger-like domains"/>
    <property type="match status" value="1"/>
</dbReference>